<gene>
    <name evidence="2" type="ORF">ACFQ1S_02160</name>
</gene>
<dbReference type="CDD" id="cd00093">
    <property type="entry name" value="HTH_XRE"/>
    <property type="match status" value="1"/>
</dbReference>
<dbReference type="Gene3D" id="3.60.15.10">
    <property type="entry name" value="Ribonuclease Z/Hydroxyacylglutathione hydrolase-like"/>
    <property type="match status" value="1"/>
</dbReference>
<evidence type="ECO:0000313" key="3">
    <source>
        <dbReference type="Proteomes" id="UP001597045"/>
    </source>
</evidence>
<organism evidence="2 3">
    <name type="scientific">Kibdelosporangium lantanae</name>
    <dbReference type="NCBI Taxonomy" id="1497396"/>
    <lineage>
        <taxon>Bacteria</taxon>
        <taxon>Bacillati</taxon>
        <taxon>Actinomycetota</taxon>
        <taxon>Actinomycetes</taxon>
        <taxon>Pseudonocardiales</taxon>
        <taxon>Pseudonocardiaceae</taxon>
        <taxon>Kibdelosporangium</taxon>
    </lineage>
</organism>
<dbReference type="SMART" id="SM00530">
    <property type="entry name" value="HTH_XRE"/>
    <property type="match status" value="1"/>
</dbReference>
<dbReference type="InterPro" id="IPR036866">
    <property type="entry name" value="RibonucZ/Hydroxyglut_hydro"/>
</dbReference>
<dbReference type="InterPro" id="IPR010982">
    <property type="entry name" value="Lambda_DNA-bd_dom_sf"/>
</dbReference>
<feature type="domain" description="HTH cro/C1-type" evidence="1">
    <location>
        <begin position="8"/>
        <end position="62"/>
    </location>
</feature>
<comment type="caution">
    <text evidence="2">The sequence shown here is derived from an EMBL/GenBank/DDBJ whole genome shotgun (WGS) entry which is preliminary data.</text>
</comment>
<keyword evidence="3" id="KW-1185">Reference proteome</keyword>
<dbReference type="InterPro" id="IPR001387">
    <property type="entry name" value="Cro/C1-type_HTH"/>
</dbReference>
<name>A0ABW3M1Q9_9PSEU</name>
<sequence length="309" mass="33342">MVRPRTALIARREALGFSQESFAEKLGAHSGTVGRWERGESDPQPWRRRRIADALGISLDELDDMISHLDEQPPQVAVVELTVLGCEPRFPRPGHPCSGYLLQAGADVVWVDAGAGTFVELQRRVDLADLSIVWISSLRPDYWSDLVVAWNAYANDDSLPRLRVVGPPGWGERLDGAVGRQGAAAEVFDVHELSDGLEAVAGGIRLRAYAAHNSSPRYALRAEVAGKVVVYSLASGPYGTLADLANGTTLLAVEVEENCSLEDVAAVAASGGRVLVTYPGGVDKVVRHRLRQQLGPDVEIARPGLTLRL</sequence>
<dbReference type="PROSITE" id="PS50943">
    <property type="entry name" value="HTH_CROC1"/>
    <property type="match status" value="1"/>
</dbReference>
<proteinExistence type="predicted"/>
<accession>A0ABW3M1Q9</accession>
<dbReference type="Proteomes" id="UP001597045">
    <property type="component" value="Unassembled WGS sequence"/>
</dbReference>
<dbReference type="EMBL" id="JBHTIS010000062">
    <property type="protein sequence ID" value="MFD1044478.1"/>
    <property type="molecule type" value="Genomic_DNA"/>
</dbReference>
<evidence type="ECO:0000259" key="1">
    <source>
        <dbReference type="PROSITE" id="PS50943"/>
    </source>
</evidence>
<evidence type="ECO:0000313" key="2">
    <source>
        <dbReference type="EMBL" id="MFD1044478.1"/>
    </source>
</evidence>
<reference evidence="3" key="1">
    <citation type="journal article" date="2019" name="Int. J. Syst. Evol. Microbiol.">
        <title>The Global Catalogue of Microorganisms (GCM) 10K type strain sequencing project: providing services to taxonomists for standard genome sequencing and annotation.</title>
        <authorList>
            <consortium name="The Broad Institute Genomics Platform"/>
            <consortium name="The Broad Institute Genome Sequencing Center for Infectious Disease"/>
            <person name="Wu L."/>
            <person name="Ma J."/>
        </authorList>
    </citation>
    <scope>NUCLEOTIDE SEQUENCE [LARGE SCALE GENOMIC DNA]</scope>
    <source>
        <strain evidence="3">JCM 31486</strain>
    </source>
</reference>
<dbReference type="Gene3D" id="1.10.260.40">
    <property type="entry name" value="lambda repressor-like DNA-binding domains"/>
    <property type="match status" value="1"/>
</dbReference>
<dbReference type="Pfam" id="PF01381">
    <property type="entry name" value="HTH_3"/>
    <property type="match status" value="1"/>
</dbReference>
<protein>
    <submittedName>
        <fullName evidence="2">Helix-turn-helix domain-containing protein</fullName>
    </submittedName>
</protein>
<dbReference type="SUPFAM" id="SSF47413">
    <property type="entry name" value="lambda repressor-like DNA-binding domains"/>
    <property type="match status" value="1"/>
</dbReference>
<dbReference type="SUPFAM" id="SSF56281">
    <property type="entry name" value="Metallo-hydrolase/oxidoreductase"/>
    <property type="match status" value="1"/>
</dbReference>